<dbReference type="PANTHER" id="PTHR46118">
    <property type="entry name" value="PROTEIN ABHD11"/>
    <property type="match status" value="1"/>
</dbReference>
<dbReference type="RefSeq" id="WP_242937557.1">
    <property type="nucleotide sequence ID" value="NZ_CP094326.1"/>
</dbReference>
<gene>
    <name evidence="3" type="ORF">MQE36_02135</name>
</gene>
<dbReference type="SUPFAM" id="SSF53474">
    <property type="entry name" value="alpha/beta-Hydrolases"/>
    <property type="match status" value="1"/>
</dbReference>
<dbReference type="EMBL" id="CP094326">
    <property type="protein sequence ID" value="UNY99157.1"/>
    <property type="molecule type" value="Genomic_DNA"/>
</dbReference>
<dbReference type="InterPro" id="IPR000073">
    <property type="entry name" value="AB_hydrolase_1"/>
</dbReference>
<evidence type="ECO:0000259" key="2">
    <source>
        <dbReference type="Pfam" id="PF00561"/>
    </source>
</evidence>
<evidence type="ECO:0000256" key="1">
    <source>
        <dbReference type="ARBA" id="ARBA00022801"/>
    </source>
</evidence>
<keyword evidence="4" id="KW-1185">Reference proteome</keyword>
<name>A0ABY3YMW6_9FLAO</name>
<keyword evidence="1 3" id="KW-0378">Hydrolase</keyword>
<accession>A0ABY3YMW6</accession>
<dbReference type="Pfam" id="PF00561">
    <property type="entry name" value="Abhydrolase_1"/>
    <property type="match status" value="1"/>
</dbReference>
<protein>
    <submittedName>
        <fullName evidence="3">Alpha/beta fold hydrolase</fullName>
    </submittedName>
</protein>
<reference evidence="3 4" key="1">
    <citation type="journal article" date="2018" name="Int. J. Syst. Evol. Microbiol.">
        <title>Zhouia spongiae sp. nov., isolated from a marine sponge.</title>
        <authorList>
            <person name="Zhuang L."/>
            <person name="Lin B."/>
            <person name="Qin F."/>
            <person name="Luo L."/>
        </authorList>
    </citation>
    <scope>NUCLEOTIDE SEQUENCE [LARGE SCALE GENOMIC DNA]</scope>
    <source>
        <strain evidence="3 4">HN-Y44</strain>
    </source>
</reference>
<dbReference type="InterPro" id="IPR029058">
    <property type="entry name" value="AB_hydrolase_fold"/>
</dbReference>
<sequence length="256" mass="29092">MKLLHAKIIGEGKPLIILHGFLGMGDNWKTLGSEFSQHGFQVHLIDQRNHGRSFHSDLFSYDDMSGDLLNYLNHHNIEKASILGHSMGGKTAMLFASQHPEKVEKLIVADIAPRYYAPHHQDILEGLNALDFSHIHSRTEADKELAKHIQVKSIRQFLLKNLYWQEKETLGFRFNLKTLTEKVNQVGVALPKEASYSGKTLFLRGGNSDYIQPIDDPVIKDHFPLATTTTITNAGHWLHAENPKMFFKTVLDFLND</sequence>
<dbReference type="Proteomes" id="UP000829476">
    <property type="component" value="Chromosome"/>
</dbReference>
<evidence type="ECO:0000313" key="4">
    <source>
        <dbReference type="Proteomes" id="UP000829476"/>
    </source>
</evidence>
<dbReference type="PANTHER" id="PTHR46118:SF4">
    <property type="entry name" value="PROTEIN ABHD11"/>
    <property type="match status" value="1"/>
</dbReference>
<dbReference type="Gene3D" id="3.40.50.1820">
    <property type="entry name" value="alpha/beta hydrolase"/>
    <property type="match status" value="1"/>
</dbReference>
<dbReference type="PRINTS" id="PR00111">
    <property type="entry name" value="ABHYDROLASE"/>
</dbReference>
<evidence type="ECO:0000313" key="3">
    <source>
        <dbReference type="EMBL" id="UNY99157.1"/>
    </source>
</evidence>
<proteinExistence type="predicted"/>
<organism evidence="3 4">
    <name type="scientific">Zhouia spongiae</name>
    <dbReference type="NCBI Taxonomy" id="2202721"/>
    <lineage>
        <taxon>Bacteria</taxon>
        <taxon>Pseudomonadati</taxon>
        <taxon>Bacteroidota</taxon>
        <taxon>Flavobacteriia</taxon>
        <taxon>Flavobacteriales</taxon>
        <taxon>Flavobacteriaceae</taxon>
        <taxon>Zhouia</taxon>
    </lineage>
</organism>
<feature type="domain" description="AB hydrolase-1" evidence="2">
    <location>
        <begin position="13"/>
        <end position="243"/>
    </location>
</feature>
<dbReference type="GO" id="GO:0016787">
    <property type="term" value="F:hydrolase activity"/>
    <property type="evidence" value="ECO:0007669"/>
    <property type="project" value="UniProtKB-KW"/>
</dbReference>